<accession>A0A432VY63</accession>
<dbReference type="GO" id="GO:0044010">
    <property type="term" value="P:single-species biofilm formation"/>
    <property type="evidence" value="ECO:0007669"/>
    <property type="project" value="TreeGrafter"/>
</dbReference>
<name>A0A432VY63_9GAMM</name>
<evidence type="ECO:0000313" key="2">
    <source>
        <dbReference type="EMBL" id="RUO21515.1"/>
    </source>
</evidence>
<feature type="domain" description="YqcC-like" evidence="1">
    <location>
        <begin position="12"/>
        <end position="107"/>
    </location>
</feature>
<evidence type="ECO:0000313" key="3">
    <source>
        <dbReference type="Proteomes" id="UP000288212"/>
    </source>
</evidence>
<protein>
    <recommendedName>
        <fullName evidence="1">YqcC-like domain-containing protein</fullName>
    </recommendedName>
</protein>
<dbReference type="AlphaFoldDB" id="A0A432VY63"/>
<evidence type="ECO:0000259" key="1">
    <source>
        <dbReference type="Pfam" id="PF04287"/>
    </source>
</evidence>
<reference evidence="2 3" key="1">
    <citation type="journal article" date="2011" name="Front. Microbiol.">
        <title>Genomic signatures of strain selection and enhancement in Bacillus atrophaeus var. globigii, a historical biowarfare simulant.</title>
        <authorList>
            <person name="Gibbons H.S."/>
            <person name="Broomall S.M."/>
            <person name="McNew L.A."/>
            <person name="Daligault H."/>
            <person name="Chapman C."/>
            <person name="Bruce D."/>
            <person name="Karavis M."/>
            <person name="Krepps M."/>
            <person name="McGregor P.A."/>
            <person name="Hong C."/>
            <person name="Park K.H."/>
            <person name="Akmal A."/>
            <person name="Feldman A."/>
            <person name="Lin J.S."/>
            <person name="Chang W.E."/>
            <person name="Higgs B.W."/>
            <person name="Demirev P."/>
            <person name="Lindquist J."/>
            <person name="Liem A."/>
            <person name="Fochler E."/>
            <person name="Read T.D."/>
            <person name="Tapia R."/>
            <person name="Johnson S."/>
            <person name="Bishop-Lilly K.A."/>
            <person name="Detter C."/>
            <person name="Han C."/>
            <person name="Sozhamannan S."/>
            <person name="Rosenzweig C.N."/>
            <person name="Skowronski E.W."/>
        </authorList>
    </citation>
    <scope>NUCLEOTIDE SEQUENCE [LARGE SCALE GENOMIC DNA]</scope>
    <source>
        <strain evidence="2 3">AK5</strain>
    </source>
</reference>
<comment type="caution">
    <text evidence="2">The sequence shown here is derived from an EMBL/GenBank/DDBJ whole genome shotgun (WGS) entry which is preliminary data.</text>
</comment>
<keyword evidence="3" id="KW-1185">Reference proteome</keyword>
<dbReference type="PANTHER" id="PTHR39586:SF1">
    <property type="entry name" value="CYTOPLASMIC PROTEIN"/>
    <property type="match status" value="1"/>
</dbReference>
<gene>
    <name evidence="2" type="ORF">CWE06_01255</name>
</gene>
<dbReference type="PANTHER" id="PTHR39586">
    <property type="entry name" value="CYTOPLASMIC PROTEIN-RELATED"/>
    <property type="match status" value="1"/>
</dbReference>
<dbReference type="Gene3D" id="1.20.1440.40">
    <property type="entry name" value="YqcC-like"/>
    <property type="match status" value="1"/>
</dbReference>
<dbReference type="RefSeq" id="WP_126790495.1">
    <property type="nucleotide sequence ID" value="NZ_PIPI01000001.1"/>
</dbReference>
<dbReference type="InterPro" id="IPR007384">
    <property type="entry name" value="UCP006257"/>
</dbReference>
<dbReference type="Pfam" id="PF04287">
    <property type="entry name" value="DUF446"/>
    <property type="match status" value="1"/>
</dbReference>
<proteinExistence type="predicted"/>
<dbReference type="InterPro" id="IPR036814">
    <property type="entry name" value="YqcC-like_sf"/>
</dbReference>
<dbReference type="Proteomes" id="UP000288212">
    <property type="component" value="Unassembled WGS sequence"/>
</dbReference>
<sequence length="115" mass="13042">MTKRVSIAAQALEILEQLEVELKAAQLWQAQPPSLQALQSTAPFASDTLDFHQWLQFILIPTLNQLVEQRAALPNAIAISPMAIEVWRGQLREHRQIILQLKALDELLDGHHARH</sequence>
<organism evidence="2 3">
    <name type="scientific">Aliidiomarina haloalkalitolerans</name>
    <dbReference type="NCBI Taxonomy" id="859059"/>
    <lineage>
        <taxon>Bacteria</taxon>
        <taxon>Pseudomonadati</taxon>
        <taxon>Pseudomonadota</taxon>
        <taxon>Gammaproteobacteria</taxon>
        <taxon>Alteromonadales</taxon>
        <taxon>Idiomarinaceae</taxon>
        <taxon>Aliidiomarina</taxon>
    </lineage>
</organism>
<dbReference type="InterPro" id="IPR023376">
    <property type="entry name" value="YqcC-like_dom"/>
</dbReference>
<dbReference type="EMBL" id="PIPI01000001">
    <property type="protein sequence ID" value="RUO21515.1"/>
    <property type="molecule type" value="Genomic_DNA"/>
</dbReference>
<dbReference type="OrthoDB" id="8794567at2"/>
<dbReference type="SUPFAM" id="SSF158452">
    <property type="entry name" value="YqcC-like"/>
    <property type="match status" value="1"/>
</dbReference>
<dbReference type="PIRSF" id="PIRSF006257">
    <property type="entry name" value="UCP006257"/>
    <property type="match status" value="1"/>
</dbReference>